<sequence>MVGSNQRHSRKRPRSQHTPEATTMPSSRAGQSSRQSATSQPPQTSASASAQVRQIPGFAWDAERGRYFPISSRASDRMERQTEQRQTKRVHEIAVSHEIQKQQRRKSVFSVPYAMRQRSTQQLPAGISWAASQSSSKDRIRLSYMLANKHKVDYLNDRSAVTAVSVIDSSHSHRLVAAGHHNGCVAVMQLDAGGSVERIHKHMAGSEITSICRLNAGCYLYTTMGNGDQTGALTIYDSQRARQLYEHQFDDASVFSASCPKITTTVMNSQQLATAVGLTGGVSLLLASSTGTRCSFSVKTRSDMLSTAFIDERHVFAGGGRDGRLRLFDCRVSSKEHDPRRGLFSADGCRHDTSIHGVSAQGWLLVSASMDCQVQVWDIRMGKSQGGSQKQPKSTFANLISLGGGRASLASCKLGFSTSQGVVAAASSDNQIRFWSMSSGDLLQAVPLPPAGGSCRALDLDCGFAALPELYISQEDTVSVYMHRTMPI</sequence>
<accession>A0ACC1IK20</accession>
<name>A0ACC1IK20_9FUNG</name>
<evidence type="ECO:0000313" key="2">
    <source>
        <dbReference type="Proteomes" id="UP001150581"/>
    </source>
</evidence>
<dbReference type="Proteomes" id="UP001150581">
    <property type="component" value="Unassembled WGS sequence"/>
</dbReference>
<gene>
    <name evidence="1" type="ORF">LPJ66_003556</name>
</gene>
<reference evidence="1" key="1">
    <citation type="submission" date="2022-07" db="EMBL/GenBank/DDBJ databases">
        <title>Phylogenomic reconstructions and comparative analyses of Kickxellomycotina fungi.</title>
        <authorList>
            <person name="Reynolds N.K."/>
            <person name="Stajich J.E."/>
            <person name="Barry K."/>
            <person name="Grigoriev I.V."/>
            <person name="Crous P."/>
            <person name="Smith M.E."/>
        </authorList>
    </citation>
    <scope>NUCLEOTIDE SEQUENCE</scope>
    <source>
        <strain evidence="1">Benny 63K</strain>
    </source>
</reference>
<comment type="caution">
    <text evidence="1">The sequence shown here is derived from an EMBL/GenBank/DDBJ whole genome shotgun (WGS) entry which is preliminary data.</text>
</comment>
<proteinExistence type="predicted"/>
<dbReference type="EMBL" id="JANBPG010000362">
    <property type="protein sequence ID" value="KAJ1897148.1"/>
    <property type="molecule type" value="Genomic_DNA"/>
</dbReference>
<keyword evidence="2" id="KW-1185">Reference proteome</keyword>
<protein>
    <submittedName>
        <fullName evidence="1">Uncharacterized protein</fullName>
    </submittedName>
</protein>
<organism evidence="1 2">
    <name type="scientific">Kickxella alabastrina</name>
    <dbReference type="NCBI Taxonomy" id="61397"/>
    <lineage>
        <taxon>Eukaryota</taxon>
        <taxon>Fungi</taxon>
        <taxon>Fungi incertae sedis</taxon>
        <taxon>Zoopagomycota</taxon>
        <taxon>Kickxellomycotina</taxon>
        <taxon>Kickxellomycetes</taxon>
        <taxon>Kickxellales</taxon>
        <taxon>Kickxellaceae</taxon>
        <taxon>Kickxella</taxon>
    </lineage>
</organism>
<evidence type="ECO:0000313" key="1">
    <source>
        <dbReference type="EMBL" id="KAJ1897148.1"/>
    </source>
</evidence>